<keyword evidence="6" id="KW-0547">Nucleotide-binding</keyword>
<dbReference type="CDD" id="cd24015">
    <property type="entry name" value="ASKHA_NBD_PanK-III"/>
    <property type="match status" value="1"/>
</dbReference>
<name>A0A160TGW3_9ZZZZ</name>
<keyword evidence="7 13" id="KW-0418">Kinase</keyword>
<evidence type="ECO:0000256" key="5">
    <source>
        <dbReference type="ARBA" id="ARBA00022679"/>
    </source>
</evidence>
<organism evidence="13">
    <name type="scientific">hydrothermal vent metagenome</name>
    <dbReference type="NCBI Taxonomy" id="652676"/>
    <lineage>
        <taxon>unclassified sequences</taxon>
        <taxon>metagenomes</taxon>
        <taxon>ecological metagenomes</taxon>
    </lineage>
</organism>
<dbReference type="InterPro" id="IPR004619">
    <property type="entry name" value="Type_III_PanK"/>
</dbReference>
<comment type="cofactor">
    <cofactor evidence="1">
        <name>K(+)</name>
        <dbReference type="ChEBI" id="CHEBI:29103"/>
    </cofactor>
</comment>
<keyword evidence="5 13" id="KW-0808">Transferase</keyword>
<dbReference type="Pfam" id="PF03309">
    <property type="entry name" value="Pan_kinase"/>
    <property type="match status" value="1"/>
</dbReference>
<evidence type="ECO:0000256" key="2">
    <source>
        <dbReference type="ARBA" id="ARBA00004496"/>
    </source>
</evidence>
<dbReference type="NCBIfam" id="TIGR00671">
    <property type="entry name" value="baf"/>
    <property type="match status" value="1"/>
</dbReference>
<reference evidence="13" key="1">
    <citation type="submission" date="2015-10" db="EMBL/GenBank/DDBJ databases">
        <authorList>
            <person name="Gilbert D.G."/>
        </authorList>
    </citation>
    <scope>NUCLEOTIDE SEQUENCE</scope>
</reference>
<accession>A0A160TGW3</accession>
<dbReference type="GO" id="GO:0015937">
    <property type="term" value="P:coenzyme A biosynthetic process"/>
    <property type="evidence" value="ECO:0007669"/>
    <property type="project" value="UniProtKB-KW"/>
</dbReference>
<dbReference type="GO" id="GO:0005737">
    <property type="term" value="C:cytoplasm"/>
    <property type="evidence" value="ECO:0007669"/>
    <property type="project" value="UniProtKB-SubCell"/>
</dbReference>
<evidence type="ECO:0000256" key="3">
    <source>
        <dbReference type="ARBA" id="ARBA00011738"/>
    </source>
</evidence>
<dbReference type="GO" id="GO:0004594">
    <property type="term" value="F:pantothenate kinase activity"/>
    <property type="evidence" value="ECO:0007669"/>
    <property type="project" value="InterPro"/>
</dbReference>
<gene>
    <name evidence="13" type="ORF">MGWOODY_Tha1907</name>
</gene>
<dbReference type="AlphaFoldDB" id="A0A160TGW3"/>
<dbReference type="SUPFAM" id="SSF53067">
    <property type="entry name" value="Actin-like ATPase domain"/>
    <property type="match status" value="2"/>
</dbReference>
<proteinExistence type="inferred from homology"/>
<evidence type="ECO:0000256" key="7">
    <source>
        <dbReference type="ARBA" id="ARBA00022777"/>
    </source>
</evidence>
<keyword evidence="4" id="KW-0963">Cytoplasm</keyword>
<comment type="subunit">
    <text evidence="3">Homodimer.</text>
</comment>
<comment type="subcellular location">
    <subcellularLocation>
        <location evidence="2">Cytoplasm</location>
    </subcellularLocation>
</comment>
<dbReference type="HAMAP" id="MF_01274">
    <property type="entry name" value="Pantothen_kinase_3"/>
    <property type="match status" value="1"/>
</dbReference>
<evidence type="ECO:0000256" key="11">
    <source>
        <dbReference type="ARBA" id="ARBA00038036"/>
    </source>
</evidence>
<dbReference type="EMBL" id="CZQC01000067">
    <property type="protein sequence ID" value="CUS42584.1"/>
    <property type="molecule type" value="Genomic_DNA"/>
</dbReference>
<evidence type="ECO:0000256" key="4">
    <source>
        <dbReference type="ARBA" id="ARBA00022490"/>
    </source>
</evidence>
<sequence>MSVLLLDVGNSRVKWRLTTLSGERHYGDCDATDVVLQTWVEQPQRVMVSSVRAQADLHTQLELIFGQRLQWLKEPVPSSPLFKHCYPEPSRLGVDRWLAMLGGRVQQSGDLLIVDAGTALTIDLFSGDNQHQGGYIVPGLRMAQNALFTGTDRVRPYQDEQNEQEIAPGKNTLNCVAAGVLRQNLALVQSLLDEYPEHQPLITGGDGQLLAGRLGLSYSPDLIFDGMDSLCAGSSIV</sequence>
<evidence type="ECO:0000256" key="9">
    <source>
        <dbReference type="ARBA" id="ARBA00022958"/>
    </source>
</evidence>
<keyword evidence="10" id="KW-0173">Coenzyme A biosynthesis</keyword>
<dbReference type="InterPro" id="IPR043129">
    <property type="entry name" value="ATPase_NBD"/>
</dbReference>
<dbReference type="PANTHER" id="PTHR34265">
    <property type="entry name" value="TYPE III PANTOTHENATE KINASE"/>
    <property type="match status" value="1"/>
</dbReference>
<evidence type="ECO:0000256" key="10">
    <source>
        <dbReference type="ARBA" id="ARBA00022993"/>
    </source>
</evidence>
<dbReference type="PANTHER" id="PTHR34265:SF1">
    <property type="entry name" value="TYPE III PANTOTHENATE KINASE"/>
    <property type="match status" value="1"/>
</dbReference>
<evidence type="ECO:0000256" key="6">
    <source>
        <dbReference type="ARBA" id="ARBA00022741"/>
    </source>
</evidence>
<evidence type="ECO:0000313" key="13">
    <source>
        <dbReference type="EMBL" id="CUS42584.1"/>
    </source>
</evidence>
<evidence type="ECO:0000256" key="8">
    <source>
        <dbReference type="ARBA" id="ARBA00022840"/>
    </source>
</evidence>
<keyword evidence="9" id="KW-0630">Potassium</keyword>
<dbReference type="Gene3D" id="3.30.420.40">
    <property type="match status" value="2"/>
</dbReference>
<dbReference type="GO" id="GO:0005524">
    <property type="term" value="F:ATP binding"/>
    <property type="evidence" value="ECO:0007669"/>
    <property type="project" value="UniProtKB-KW"/>
</dbReference>
<keyword evidence="8" id="KW-0067">ATP-binding</keyword>
<comment type="similarity">
    <text evidence="11">Belongs to the type III pantothenate kinase family.</text>
</comment>
<protein>
    <recommendedName>
        <fullName evidence="12">Type III pantothenate kinase</fullName>
    </recommendedName>
</protein>
<evidence type="ECO:0000256" key="12">
    <source>
        <dbReference type="ARBA" id="ARBA00040883"/>
    </source>
</evidence>
<evidence type="ECO:0000256" key="1">
    <source>
        <dbReference type="ARBA" id="ARBA00001958"/>
    </source>
</evidence>